<dbReference type="Proteomes" id="UP000586093">
    <property type="component" value="Unassembled WGS sequence"/>
</dbReference>
<dbReference type="RefSeq" id="WP_182663756.1">
    <property type="nucleotide sequence ID" value="NZ_JACIVI010000002.1"/>
</dbReference>
<accession>A0A839HIJ7</accession>
<evidence type="ECO:0000313" key="2">
    <source>
        <dbReference type="EMBL" id="MBB1162145.1"/>
    </source>
</evidence>
<proteinExistence type="predicted"/>
<feature type="chain" id="PRO_5032615396" description="Outer membrane protein beta-barrel domain-containing protein" evidence="1">
    <location>
        <begin position="31"/>
        <end position="205"/>
    </location>
</feature>
<dbReference type="Gene3D" id="2.40.160.170">
    <property type="match status" value="1"/>
</dbReference>
<evidence type="ECO:0000313" key="3">
    <source>
        <dbReference type="Proteomes" id="UP000586093"/>
    </source>
</evidence>
<feature type="signal peptide" evidence="1">
    <location>
        <begin position="1"/>
        <end position="30"/>
    </location>
</feature>
<evidence type="ECO:0008006" key="4">
    <source>
        <dbReference type="Google" id="ProtNLM"/>
    </source>
</evidence>
<evidence type="ECO:0000256" key="1">
    <source>
        <dbReference type="SAM" id="SignalP"/>
    </source>
</evidence>
<keyword evidence="1" id="KW-0732">Signal</keyword>
<sequence>MRSSRPRLHPPALAVAAALVAALPGGRVQAQPDGGLRWPGPVPARLAEAGEEGPRWSIRLGLAGADTLEPSLRRGRGLGLMADHDLDGQAGGLRLSGGLLLGDAEAAWRGLRTPGPAGVGRATARSAWPGPDREDLPSAGAGYLGLGYSLASRAAGWGFQADLGLMTRPPGLRLGDAPLRSPSPAELIRELRLNPVLQLGVSYAF</sequence>
<reference evidence="2 3" key="1">
    <citation type="submission" date="2020-08" db="EMBL/GenBank/DDBJ databases">
        <title>Aquariorum lacteus gen. nov., sp. nov., a new member of the family Comamonadaceae, isolated from freshwater aquarium.</title>
        <authorList>
            <person name="Chun S.-J."/>
        </authorList>
    </citation>
    <scope>NUCLEOTIDE SEQUENCE [LARGE SCALE GENOMIC DNA]</scope>
    <source>
        <strain evidence="2 3">SJAQ100</strain>
    </source>
</reference>
<protein>
    <recommendedName>
        <fullName evidence="4">Outer membrane protein beta-barrel domain-containing protein</fullName>
    </recommendedName>
</protein>
<dbReference type="EMBL" id="JACIVI010000002">
    <property type="protein sequence ID" value="MBB1162145.1"/>
    <property type="molecule type" value="Genomic_DNA"/>
</dbReference>
<keyword evidence="3" id="KW-1185">Reference proteome</keyword>
<gene>
    <name evidence="2" type="ORF">H4F90_09140</name>
</gene>
<dbReference type="AlphaFoldDB" id="A0A839HIJ7"/>
<comment type="caution">
    <text evidence="2">The sequence shown here is derived from an EMBL/GenBank/DDBJ whole genome shotgun (WGS) entry which is preliminary data.</text>
</comment>
<organism evidence="2 3">
    <name type="scientific">Aquariibacter albus</name>
    <dbReference type="NCBI Taxonomy" id="2759899"/>
    <lineage>
        <taxon>Bacteria</taxon>
        <taxon>Pseudomonadati</taxon>
        <taxon>Pseudomonadota</taxon>
        <taxon>Betaproteobacteria</taxon>
        <taxon>Burkholderiales</taxon>
        <taxon>Sphaerotilaceae</taxon>
        <taxon>Aquariibacter</taxon>
    </lineage>
</organism>
<name>A0A839HIJ7_9BURK</name>